<organism evidence="1 2">
    <name type="scientific">Methanobrevibacter filiformis</name>
    <dbReference type="NCBI Taxonomy" id="55758"/>
    <lineage>
        <taxon>Archaea</taxon>
        <taxon>Methanobacteriati</taxon>
        <taxon>Methanobacteriota</taxon>
        <taxon>Methanomada group</taxon>
        <taxon>Methanobacteria</taxon>
        <taxon>Methanobacteriales</taxon>
        <taxon>Methanobacteriaceae</taxon>
        <taxon>Methanobrevibacter</taxon>
    </lineage>
</organism>
<evidence type="ECO:0000313" key="1">
    <source>
        <dbReference type="EMBL" id="KZX17292.1"/>
    </source>
</evidence>
<keyword evidence="2" id="KW-1185">Reference proteome</keyword>
<proteinExistence type="predicted"/>
<protein>
    <recommendedName>
        <fullName evidence="3">DUF4325 domain-containing protein</fullName>
    </recommendedName>
</protein>
<dbReference type="RefSeq" id="WP_084266251.1">
    <property type="nucleotide sequence ID" value="NZ_LWMT01000033.1"/>
</dbReference>
<dbReference type="STRING" id="55758.MBFIL_02530"/>
<dbReference type="AlphaFoldDB" id="A0A166F445"/>
<sequence>MINEIKLADTINSNLGMRFAAEDLFNNLINDAPEIVMNFENVNFMSRSFAQEYVYQKEKNNSITIIEKNMPQNVKEMINIVISSLDD</sequence>
<reference evidence="1 2" key="1">
    <citation type="submission" date="2016-04" db="EMBL/GenBank/DDBJ databases">
        <title>Genome sequence of Methanobrevibacter filiformis DSM 11501.</title>
        <authorList>
            <person name="Poehlein A."/>
            <person name="Seedorf H."/>
            <person name="Daniel R."/>
        </authorList>
    </citation>
    <scope>NUCLEOTIDE SEQUENCE [LARGE SCALE GENOMIC DNA]</scope>
    <source>
        <strain evidence="1 2">DSM 11501</strain>
    </source>
</reference>
<dbReference type="EMBL" id="LWMT01000033">
    <property type="protein sequence ID" value="KZX17292.1"/>
    <property type="molecule type" value="Genomic_DNA"/>
</dbReference>
<dbReference type="Proteomes" id="UP000077066">
    <property type="component" value="Unassembled WGS sequence"/>
</dbReference>
<dbReference type="OrthoDB" id="78012at2157"/>
<evidence type="ECO:0000313" key="2">
    <source>
        <dbReference type="Proteomes" id="UP000077066"/>
    </source>
</evidence>
<dbReference type="PATRIC" id="fig|55758.3.peg.281"/>
<accession>A0A166F445</accession>
<gene>
    <name evidence="1" type="ORF">MBFIL_02530</name>
</gene>
<name>A0A166F445_9EURY</name>
<comment type="caution">
    <text evidence="1">The sequence shown here is derived from an EMBL/GenBank/DDBJ whole genome shotgun (WGS) entry which is preliminary data.</text>
</comment>
<evidence type="ECO:0008006" key="3">
    <source>
        <dbReference type="Google" id="ProtNLM"/>
    </source>
</evidence>